<dbReference type="InterPro" id="IPR002052">
    <property type="entry name" value="DNA_methylase_N6_adenine_CS"/>
</dbReference>
<evidence type="ECO:0000256" key="5">
    <source>
        <dbReference type="ARBA" id="ARBA00047942"/>
    </source>
</evidence>
<dbReference type="Proteomes" id="UP000177230">
    <property type="component" value="Unassembled WGS sequence"/>
</dbReference>
<dbReference type="GO" id="GO:0009307">
    <property type="term" value="P:DNA restriction-modification system"/>
    <property type="evidence" value="ECO:0007669"/>
    <property type="project" value="UniProtKB-KW"/>
</dbReference>
<evidence type="ECO:0000256" key="1">
    <source>
        <dbReference type="ARBA" id="ARBA00011900"/>
    </source>
</evidence>
<dbReference type="InterPro" id="IPR029063">
    <property type="entry name" value="SAM-dependent_MTases_sf"/>
</dbReference>
<organism evidence="7 8">
    <name type="scientific">Candidatus Edwardsbacteria bacterium GWF2_54_11</name>
    <dbReference type="NCBI Taxonomy" id="1817851"/>
    <lineage>
        <taxon>Bacteria</taxon>
        <taxon>Candidatus Edwardsiibacteriota</taxon>
    </lineage>
</organism>
<dbReference type="AlphaFoldDB" id="A0A1F5RHX9"/>
<evidence type="ECO:0000259" key="6">
    <source>
        <dbReference type="Pfam" id="PF07669"/>
    </source>
</evidence>
<keyword evidence="3" id="KW-0808">Transferase</keyword>
<dbReference type="InterPro" id="IPR050953">
    <property type="entry name" value="N4_N6_ade-DNA_methylase"/>
</dbReference>
<dbReference type="EMBL" id="MFFM01000009">
    <property type="protein sequence ID" value="OGF13998.1"/>
    <property type="molecule type" value="Genomic_DNA"/>
</dbReference>
<evidence type="ECO:0000256" key="2">
    <source>
        <dbReference type="ARBA" id="ARBA00022603"/>
    </source>
</evidence>
<evidence type="ECO:0000256" key="3">
    <source>
        <dbReference type="ARBA" id="ARBA00022679"/>
    </source>
</evidence>
<gene>
    <name evidence="7" type="ORF">A2024_05535</name>
</gene>
<accession>A0A1F5RHX9</accession>
<dbReference type="PROSITE" id="PS00092">
    <property type="entry name" value="N6_MTASE"/>
    <property type="match status" value="1"/>
</dbReference>
<keyword evidence="4" id="KW-0949">S-adenosyl-L-methionine</keyword>
<dbReference type="InterPro" id="IPR011639">
    <property type="entry name" value="MethylTrfase_TaqI-like_dom"/>
</dbReference>
<dbReference type="SUPFAM" id="SSF53335">
    <property type="entry name" value="S-adenosyl-L-methionine-dependent methyltransferases"/>
    <property type="match status" value="1"/>
</dbReference>
<evidence type="ECO:0000313" key="7">
    <source>
        <dbReference type="EMBL" id="OGF13998.1"/>
    </source>
</evidence>
<dbReference type="GO" id="GO:0009007">
    <property type="term" value="F:site-specific DNA-methyltransferase (adenine-specific) activity"/>
    <property type="evidence" value="ECO:0007669"/>
    <property type="project" value="UniProtKB-EC"/>
</dbReference>
<protein>
    <recommendedName>
        <fullName evidence="1">site-specific DNA-methyltransferase (adenine-specific)</fullName>
        <ecNumber evidence="1">2.1.1.72</ecNumber>
    </recommendedName>
</protein>
<comment type="caution">
    <text evidence="7">The sequence shown here is derived from an EMBL/GenBank/DDBJ whole genome shotgun (WGS) entry which is preliminary data.</text>
</comment>
<dbReference type="Gene3D" id="3.40.50.150">
    <property type="entry name" value="Vaccinia Virus protein VP39"/>
    <property type="match status" value="1"/>
</dbReference>
<comment type="catalytic activity">
    <reaction evidence="5">
        <text>a 2'-deoxyadenosine in DNA + S-adenosyl-L-methionine = an N(6)-methyl-2'-deoxyadenosine in DNA + S-adenosyl-L-homocysteine + H(+)</text>
        <dbReference type="Rhea" id="RHEA:15197"/>
        <dbReference type="Rhea" id="RHEA-COMP:12418"/>
        <dbReference type="Rhea" id="RHEA-COMP:12419"/>
        <dbReference type="ChEBI" id="CHEBI:15378"/>
        <dbReference type="ChEBI" id="CHEBI:57856"/>
        <dbReference type="ChEBI" id="CHEBI:59789"/>
        <dbReference type="ChEBI" id="CHEBI:90615"/>
        <dbReference type="ChEBI" id="CHEBI:90616"/>
        <dbReference type="EC" id="2.1.1.72"/>
    </reaction>
</comment>
<dbReference type="GO" id="GO:0003677">
    <property type="term" value="F:DNA binding"/>
    <property type="evidence" value="ECO:0007669"/>
    <property type="project" value="UniProtKB-KW"/>
</dbReference>
<evidence type="ECO:0000256" key="4">
    <source>
        <dbReference type="ARBA" id="ARBA00022691"/>
    </source>
</evidence>
<sequence>MSQLKTALQALAAQAKANNIHRMAEMQVQSSYVMEVLELLGWKDSDWKLGAAQGTNTGKFPDISLHDRNKHTVLVVECKDAKRADKLDGRYGAKTFEQQLYGYCRAEGINWGILTNFVEWRLYNDVQERLYQNKKYAFLDLLWPGANPNSYVDILSDEGLAFLMKFQRTPLCHAKGRVDNDPLYYPIEKQVEDIKAKFFVKLKGWRDSLRRELHKNYGEKFDKDQIDLFTQKILDRMIFMEVCHDKGIIGQDVHRAILSSKDDKYKELKKWFQEMDEQFNTELFAPMAIDHFDIDDQVLVPIIEELNGIDFKNVSVHIIGEVYENYLGEMLRVTKKSGLKVQEHKEQAKRKSQGIYYTPEYIVDYIVKNTVGELVKKAKTEDDLKQIKILDPACGSGSFLIKAFDVMYEAYEKLKIDRNKGQLETGKDLKIKRLILQHNLYGVDLDDRAVEITKLNLMLKALEGFNYSELKGRKLLPNLNLNIRVGNSLISGQTIEQLAEKQTAPTFPGLDDMVDIKPLLKLHNAFYKEVEDEEKARLIKEIEVEERRLNRKLGDNLKGYFSNLDEVKPLNYQVAFPEVYKQGGFDAVIGNPPYVRVDNMNEKEKRYLSTFYESAQGKYDLYYLFVEKVIKLMKDDSYFSFIIPNRFCTSTSGEHLRSFITKQKGTVRVNSVSKLNVFKDAANYPVLFSYYKNTALAGLTLQMIATGKEDELGDKQKGFVLKEKERSLIPYNIFPVNAKDEAVSLYLRIAPNCFKFSDYLQISEGLRIPAEYEQESGDEHILKQYQFNRYSGVTKGTYIDTTKRKKVIKDNAERYINSLQDKIVFAEDALNIEATFDKSKSLCQGGVYFGTLKKDINADLLFVLALANSKLLTNIYETLFAGMHMGGGYLRFRTNFLNCLPIPKIDFGNKKVRTLYDQLIKLVKEMLKLNKTPELRQRHSADIAVIDKEIDELVYRLHGLSEAEMKLVESR</sequence>
<evidence type="ECO:0000313" key="8">
    <source>
        <dbReference type="Proteomes" id="UP000177230"/>
    </source>
</evidence>
<dbReference type="Pfam" id="PF07669">
    <property type="entry name" value="Eco57I"/>
    <property type="match status" value="1"/>
</dbReference>
<reference evidence="7 8" key="1">
    <citation type="journal article" date="2016" name="Nat. Commun.">
        <title>Thousands of microbial genomes shed light on interconnected biogeochemical processes in an aquifer system.</title>
        <authorList>
            <person name="Anantharaman K."/>
            <person name="Brown C.T."/>
            <person name="Hug L.A."/>
            <person name="Sharon I."/>
            <person name="Castelle C.J."/>
            <person name="Probst A.J."/>
            <person name="Thomas B.C."/>
            <person name="Singh A."/>
            <person name="Wilkins M.J."/>
            <person name="Karaoz U."/>
            <person name="Brodie E.L."/>
            <person name="Williams K.H."/>
            <person name="Hubbard S.S."/>
            <person name="Banfield J.F."/>
        </authorList>
    </citation>
    <scope>NUCLEOTIDE SEQUENCE [LARGE SCALE GENOMIC DNA]</scope>
</reference>
<dbReference type="GO" id="GO:0032259">
    <property type="term" value="P:methylation"/>
    <property type="evidence" value="ECO:0007669"/>
    <property type="project" value="UniProtKB-KW"/>
</dbReference>
<dbReference type="EC" id="2.1.1.72" evidence="1"/>
<proteinExistence type="predicted"/>
<name>A0A1F5RHX9_9BACT</name>
<dbReference type="PANTHER" id="PTHR33841">
    <property type="entry name" value="DNA METHYLTRANSFERASE YEEA-RELATED"/>
    <property type="match status" value="1"/>
</dbReference>
<dbReference type="PANTHER" id="PTHR33841:SF1">
    <property type="entry name" value="DNA METHYLTRANSFERASE A"/>
    <property type="match status" value="1"/>
</dbReference>
<dbReference type="PRINTS" id="PR00507">
    <property type="entry name" value="N12N6MTFRASE"/>
</dbReference>
<keyword evidence="2" id="KW-0489">Methyltransferase</keyword>
<feature type="domain" description="Type II methyltransferase M.TaqI-like" evidence="6">
    <location>
        <begin position="438"/>
        <end position="678"/>
    </location>
</feature>